<dbReference type="PANTHER" id="PTHR39560:SF1">
    <property type="entry name" value="PROTEIN ADENYLYLTRANSFERASE FIC-RELATED"/>
    <property type="match status" value="1"/>
</dbReference>
<sequence>MSDNSKISIRFFDDREVRAVWDEVNSKWWFSVLDIVAVLTDQDDYNKTRNYWKYLKTKLRKQNSEVVSDTTQFKIIAPDGKRRLSDMLDYNGIISLGKQFPGIKANRFIEWFTYSDETIDGKSKTKAYALFESSFINSIEVGTVKGLQQIHAYLFGGLYDFAGQIRKKNISKGGFQFAMAQYLDNTLMQIEKMPESSFDEIVNKYIEMNIAHPFMEGNGRSTRIWLDLIFKKRLKVCVDWSKINKNDYMNAMVKSSTDSSLIKVLLKDALTDEINSREIYMKGIDYSYYYEEND</sequence>
<dbReference type="AlphaFoldDB" id="A0A644VAC1"/>
<dbReference type="NCBIfam" id="NF046029">
    <property type="entry name" value="ProtAdlyltaseNmFic"/>
    <property type="match status" value="1"/>
</dbReference>
<evidence type="ECO:0000256" key="4">
    <source>
        <dbReference type="ARBA" id="ARBA00022840"/>
    </source>
</evidence>
<evidence type="ECO:0000313" key="6">
    <source>
        <dbReference type="EMBL" id="MPL88157.1"/>
    </source>
</evidence>
<dbReference type="SUPFAM" id="SSF140931">
    <property type="entry name" value="Fic-like"/>
    <property type="match status" value="1"/>
</dbReference>
<evidence type="ECO:0000256" key="3">
    <source>
        <dbReference type="ARBA" id="ARBA00022741"/>
    </source>
</evidence>
<dbReference type="EMBL" id="VSSQ01000251">
    <property type="protein sequence ID" value="MPL88157.1"/>
    <property type="molecule type" value="Genomic_DNA"/>
</dbReference>
<proteinExistence type="predicted"/>
<comment type="caution">
    <text evidence="6">The sequence shown here is derived from an EMBL/GenBank/DDBJ whole genome shotgun (WGS) entry which is preliminary data.</text>
</comment>
<protein>
    <recommendedName>
        <fullName evidence="5">Fido domain-containing protein</fullName>
    </recommendedName>
</protein>
<dbReference type="Gene3D" id="1.10.3290.10">
    <property type="entry name" value="Fido-like domain"/>
    <property type="match status" value="1"/>
</dbReference>
<organism evidence="6">
    <name type="scientific">bioreactor metagenome</name>
    <dbReference type="NCBI Taxonomy" id="1076179"/>
    <lineage>
        <taxon>unclassified sequences</taxon>
        <taxon>metagenomes</taxon>
        <taxon>ecological metagenomes</taxon>
    </lineage>
</organism>
<gene>
    <name evidence="6" type="ORF">SDC9_34175</name>
</gene>
<keyword evidence="4" id="KW-0067">ATP-binding</keyword>
<evidence type="ECO:0000256" key="1">
    <source>
        <dbReference type="ARBA" id="ARBA00022679"/>
    </source>
</evidence>
<keyword evidence="1" id="KW-0808">Transferase</keyword>
<dbReference type="InterPro" id="IPR003812">
    <property type="entry name" value="Fido"/>
</dbReference>
<reference evidence="6" key="1">
    <citation type="submission" date="2019-08" db="EMBL/GenBank/DDBJ databases">
        <authorList>
            <person name="Kucharzyk K."/>
            <person name="Murdoch R.W."/>
            <person name="Higgins S."/>
            <person name="Loffler F."/>
        </authorList>
    </citation>
    <scope>NUCLEOTIDE SEQUENCE</scope>
</reference>
<dbReference type="Pfam" id="PF02661">
    <property type="entry name" value="Fic"/>
    <property type="match status" value="1"/>
</dbReference>
<dbReference type="GO" id="GO:0005524">
    <property type="term" value="F:ATP binding"/>
    <property type="evidence" value="ECO:0007669"/>
    <property type="project" value="UniProtKB-KW"/>
</dbReference>
<name>A0A644VAC1_9ZZZZ</name>
<accession>A0A644VAC1</accession>
<dbReference type="InterPro" id="IPR036597">
    <property type="entry name" value="Fido-like_dom_sf"/>
</dbReference>
<evidence type="ECO:0000256" key="2">
    <source>
        <dbReference type="ARBA" id="ARBA00022695"/>
    </source>
</evidence>
<keyword evidence="2" id="KW-0548">Nucleotidyltransferase</keyword>
<dbReference type="GO" id="GO:0051302">
    <property type="term" value="P:regulation of cell division"/>
    <property type="evidence" value="ECO:0007669"/>
    <property type="project" value="TreeGrafter"/>
</dbReference>
<dbReference type="PANTHER" id="PTHR39560">
    <property type="entry name" value="PROTEIN ADENYLYLTRANSFERASE FIC-RELATED"/>
    <property type="match status" value="1"/>
</dbReference>
<keyword evidence="3" id="KW-0547">Nucleotide-binding</keyword>
<dbReference type="PROSITE" id="PS51459">
    <property type="entry name" value="FIDO"/>
    <property type="match status" value="1"/>
</dbReference>
<evidence type="ECO:0000259" key="5">
    <source>
        <dbReference type="PROSITE" id="PS51459"/>
    </source>
</evidence>
<feature type="domain" description="Fido" evidence="5">
    <location>
        <begin position="142"/>
        <end position="267"/>
    </location>
</feature>
<dbReference type="GO" id="GO:0016779">
    <property type="term" value="F:nucleotidyltransferase activity"/>
    <property type="evidence" value="ECO:0007669"/>
    <property type="project" value="UniProtKB-KW"/>
</dbReference>